<dbReference type="Proteomes" id="UP000001258">
    <property type="component" value="Chromosome"/>
</dbReference>
<sequence length="113" mass="13226">MKHAMGLFKVPFESIKAGRKTVEVRLNDAKRRQVAVGDTIEFTKLPEKEETLKVVVTKLRSYDTFEAMYKEIPFEAFDCEGWTMDEMLDGTYEIYTSEQENEWGALPIYVERM</sequence>
<dbReference type="SMART" id="SM01022">
    <property type="entry name" value="ASCH"/>
    <property type="match status" value="1"/>
</dbReference>
<dbReference type="RefSeq" id="WP_010896989.1">
    <property type="nucleotide sequence ID" value="NC_002570.2"/>
</dbReference>
<dbReference type="OrthoDB" id="9790388at2"/>
<dbReference type="HOGENOM" id="CLU_139906_1_0_9"/>
<reference evidence="2 3" key="1">
    <citation type="journal article" date="2000" name="Nucleic Acids Res.">
        <title>Complete genome sequence of the alkaliphilic bacterium Bacillus halodurans and genomic sequence comparison with Bacillus subtilis.</title>
        <authorList>
            <person name="Takami H."/>
            <person name="Nakasone K."/>
            <person name="Takaki Y."/>
            <person name="Maeno G."/>
            <person name="Sasaki R."/>
            <person name="Masui N."/>
            <person name="Fuji F."/>
            <person name="Hirama C."/>
            <person name="Nakamura Y."/>
            <person name="Ogasawara N."/>
            <person name="Kuhara S."/>
            <person name="Horikoshi K."/>
        </authorList>
    </citation>
    <scope>NUCLEOTIDE SEQUENCE [LARGE SCALE GENOMIC DNA]</scope>
    <source>
        <strain evidence="3">ATCC BAA-125 / DSM 18197 / FERM 7344 / JCM 9153 / C-125</strain>
    </source>
</reference>
<name>Q9KEN6_HALH5</name>
<protein>
    <submittedName>
        <fullName evidence="2">BH0816 protein</fullName>
    </submittedName>
</protein>
<dbReference type="InterPro" id="IPR015947">
    <property type="entry name" value="PUA-like_sf"/>
</dbReference>
<dbReference type="STRING" id="272558.gene:10726690"/>
<evidence type="ECO:0000259" key="1">
    <source>
        <dbReference type="SMART" id="SM01022"/>
    </source>
</evidence>
<feature type="domain" description="ASCH" evidence="1">
    <location>
        <begin position="5"/>
        <end position="112"/>
    </location>
</feature>
<organism evidence="2 3">
    <name type="scientific">Halalkalibacterium halodurans (strain ATCC BAA-125 / DSM 18197 / FERM 7344 / JCM 9153 / C-125)</name>
    <name type="common">Bacillus halodurans</name>
    <dbReference type="NCBI Taxonomy" id="272558"/>
    <lineage>
        <taxon>Bacteria</taxon>
        <taxon>Bacillati</taxon>
        <taxon>Bacillota</taxon>
        <taxon>Bacilli</taxon>
        <taxon>Bacillales</taxon>
        <taxon>Bacillaceae</taxon>
        <taxon>Halalkalibacterium (ex Joshi et al. 2022)</taxon>
    </lineage>
</organism>
<dbReference type="PIRSF" id="PIRSF016134">
    <property type="entry name" value="UCP016134"/>
    <property type="match status" value="1"/>
</dbReference>
<evidence type="ECO:0000313" key="3">
    <source>
        <dbReference type="Proteomes" id="UP000001258"/>
    </source>
</evidence>
<dbReference type="Pfam" id="PF04266">
    <property type="entry name" value="ASCH"/>
    <property type="match status" value="1"/>
</dbReference>
<dbReference type="EMBL" id="BA000004">
    <property type="protein sequence ID" value="BAB04535.1"/>
    <property type="molecule type" value="Genomic_DNA"/>
</dbReference>
<gene>
    <name evidence="2" type="ordered locus">BH0816</name>
</gene>
<keyword evidence="3" id="KW-1185">Reference proteome</keyword>
<dbReference type="AlphaFoldDB" id="Q9KEN6"/>
<dbReference type="SUPFAM" id="SSF88697">
    <property type="entry name" value="PUA domain-like"/>
    <property type="match status" value="1"/>
</dbReference>
<dbReference type="CDD" id="cd06555">
    <property type="entry name" value="ASCH_PF0470_like"/>
    <property type="match status" value="1"/>
</dbReference>
<dbReference type="InterPro" id="IPR016645">
    <property type="entry name" value="UCP016134"/>
</dbReference>
<evidence type="ECO:0000313" key="2">
    <source>
        <dbReference type="EMBL" id="BAB04535.1"/>
    </source>
</evidence>
<dbReference type="PIR" id="H83751">
    <property type="entry name" value="H83751"/>
</dbReference>
<dbReference type="eggNOG" id="COG4043">
    <property type="taxonomic scope" value="Bacteria"/>
</dbReference>
<dbReference type="InterPro" id="IPR007374">
    <property type="entry name" value="ASCH_domain"/>
</dbReference>
<accession>Q9KEN6</accession>
<proteinExistence type="predicted"/>
<dbReference type="KEGG" id="bha:BH0816"/>
<dbReference type="Gene3D" id="2.30.130.30">
    <property type="entry name" value="Hypothetical protein"/>
    <property type="match status" value="1"/>
</dbReference>